<comment type="caution">
    <text evidence="2">The sequence shown here is derived from an EMBL/GenBank/DDBJ whole genome shotgun (WGS) entry which is preliminary data.</text>
</comment>
<feature type="chain" id="PRO_5021432923" description="Secreted protein" evidence="1">
    <location>
        <begin position="21"/>
        <end position="102"/>
    </location>
</feature>
<gene>
    <name evidence="2" type="ORF">FGIG_11722</name>
</gene>
<organism evidence="2 3">
    <name type="scientific">Fasciola gigantica</name>
    <name type="common">Giant liver fluke</name>
    <dbReference type="NCBI Taxonomy" id="46835"/>
    <lineage>
        <taxon>Eukaryota</taxon>
        <taxon>Metazoa</taxon>
        <taxon>Spiralia</taxon>
        <taxon>Lophotrochozoa</taxon>
        <taxon>Platyhelminthes</taxon>
        <taxon>Trematoda</taxon>
        <taxon>Digenea</taxon>
        <taxon>Plagiorchiida</taxon>
        <taxon>Echinostomata</taxon>
        <taxon>Echinostomatoidea</taxon>
        <taxon>Fasciolidae</taxon>
        <taxon>Fasciola</taxon>
    </lineage>
</organism>
<name>A0A504YI34_FASGI</name>
<evidence type="ECO:0000313" key="2">
    <source>
        <dbReference type="EMBL" id="TPP59949.1"/>
    </source>
</evidence>
<sequence length="102" mass="11593">MWSHQTAFLLLITVIAQTEGQTPLDYDSEAIMKNYIEGMLCGRLKDIGLVGLKNTVELLVITKDDTKRSVKFKLCPKSCFKFETTLSAEPQVSNFQTTRCWD</sequence>
<dbReference type="Proteomes" id="UP000316759">
    <property type="component" value="Unassembled WGS sequence"/>
</dbReference>
<protein>
    <recommendedName>
        <fullName evidence="4">Secreted protein</fullName>
    </recommendedName>
</protein>
<evidence type="ECO:0008006" key="4">
    <source>
        <dbReference type="Google" id="ProtNLM"/>
    </source>
</evidence>
<dbReference type="AlphaFoldDB" id="A0A504YI34"/>
<feature type="signal peptide" evidence="1">
    <location>
        <begin position="1"/>
        <end position="20"/>
    </location>
</feature>
<evidence type="ECO:0000256" key="1">
    <source>
        <dbReference type="SAM" id="SignalP"/>
    </source>
</evidence>
<dbReference type="EMBL" id="SUNJ01010035">
    <property type="protein sequence ID" value="TPP59949.1"/>
    <property type="molecule type" value="Genomic_DNA"/>
</dbReference>
<reference evidence="2 3" key="1">
    <citation type="submission" date="2019-04" db="EMBL/GenBank/DDBJ databases">
        <title>Annotation for the trematode Fasciola gigantica.</title>
        <authorList>
            <person name="Choi Y.-J."/>
        </authorList>
    </citation>
    <scope>NUCLEOTIDE SEQUENCE [LARGE SCALE GENOMIC DNA]</scope>
    <source>
        <strain evidence="2">Uganda_cow_1</strain>
    </source>
</reference>
<evidence type="ECO:0000313" key="3">
    <source>
        <dbReference type="Proteomes" id="UP000316759"/>
    </source>
</evidence>
<proteinExistence type="predicted"/>
<keyword evidence="1" id="KW-0732">Signal</keyword>
<accession>A0A504YI34</accession>
<keyword evidence="3" id="KW-1185">Reference proteome</keyword>